<dbReference type="Proteomes" id="UP000198736">
    <property type="component" value="Unassembled WGS sequence"/>
</dbReference>
<evidence type="ECO:0000313" key="2">
    <source>
        <dbReference type="Proteomes" id="UP000198736"/>
    </source>
</evidence>
<sequence length="101" mass="11131">MVRKACAPSLPGRRKGEYLYDRDGSGAETRPIMARLQAGEVKTNCPNNSTTITPLLTFAVLYWAAFSGKSSTSWTPNSKKPWPISRKKAACWERSCCICAS</sequence>
<name>A0A0S4L2K9_9BACT</name>
<organism evidence="1 2">
    <name type="scientific">Candidatus Nitrospira nitrificans</name>
    <dbReference type="NCBI Taxonomy" id="1742973"/>
    <lineage>
        <taxon>Bacteria</taxon>
        <taxon>Pseudomonadati</taxon>
        <taxon>Nitrospirota</taxon>
        <taxon>Nitrospiria</taxon>
        <taxon>Nitrospirales</taxon>
        <taxon>Nitrospiraceae</taxon>
        <taxon>Nitrospira</taxon>
    </lineage>
</organism>
<reference evidence="2" key="1">
    <citation type="submission" date="2015-10" db="EMBL/GenBank/DDBJ databases">
        <authorList>
            <person name="Luecker S."/>
            <person name="Luecker S."/>
        </authorList>
    </citation>
    <scope>NUCLEOTIDE SEQUENCE [LARGE SCALE GENOMIC DNA]</scope>
</reference>
<proteinExistence type="predicted"/>
<dbReference type="EMBL" id="CZPZ01000001">
    <property type="protein sequence ID" value="CUS31439.1"/>
    <property type="molecule type" value="Genomic_DNA"/>
</dbReference>
<gene>
    <name evidence="1" type="ORF">COMA2_10102</name>
</gene>
<protein>
    <submittedName>
        <fullName evidence="1">Uncharacterized protein</fullName>
    </submittedName>
</protein>
<keyword evidence="2" id="KW-1185">Reference proteome</keyword>
<accession>A0A0S4L2K9</accession>
<dbReference type="AlphaFoldDB" id="A0A0S4L2K9"/>
<evidence type="ECO:0000313" key="1">
    <source>
        <dbReference type="EMBL" id="CUS31439.1"/>
    </source>
</evidence>